<evidence type="ECO:0000313" key="3">
    <source>
        <dbReference type="Proteomes" id="UP000240944"/>
    </source>
</evidence>
<dbReference type="EMBL" id="MG099939">
    <property type="protein sequence ID" value="ATW60801.1"/>
    <property type="molecule type" value="Genomic_DNA"/>
</dbReference>
<protein>
    <recommendedName>
        <fullName evidence="1">LtfC/p132/Gp6 beta-sandwich domain-containing protein</fullName>
    </recommendedName>
</protein>
<sequence>MTVTLGWEGIRAELPLYRQSDLVFSLDPVDASSGNITSWPVGAASTLYFYNGDPVKKPTSQAPVLTVPGVVEPPSIDYIVQQETLAPALGTATHFLVTVSMPETPTQEYPLYFGKVVRRV</sequence>
<proteinExistence type="predicted"/>
<gene>
    <name evidence="2" type="ORF">SEA_BENTHERDUNTHAT_31</name>
</gene>
<name>A0A2H4PEY4_9CAUD</name>
<organism evidence="2 3">
    <name type="scientific">Gordonia phage BENtherdunthat</name>
    <dbReference type="NCBI Taxonomy" id="2047830"/>
    <lineage>
        <taxon>Viruses</taxon>
        <taxon>Duplodnaviria</taxon>
        <taxon>Heunggongvirae</taxon>
        <taxon>Uroviricota</taxon>
        <taxon>Caudoviricetes</taxon>
        <taxon>Langleyhallvirinae</taxon>
        <taxon>Getalongvirus</taxon>
        <taxon>Getalongvirus bentherdunthat</taxon>
    </lineage>
</organism>
<evidence type="ECO:0000313" key="2">
    <source>
        <dbReference type="EMBL" id="ATW60801.1"/>
    </source>
</evidence>
<accession>A0A2H4PEY4</accession>
<dbReference type="InterPro" id="IPR055688">
    <property type="entry name" value="LtfC/p132/Gp6_b-sand"/>
</dbReference>
<keyword evidence="3" id="KW-1185">Reference proteome</keyword>
<dbReference type="Pfam" id="PF23926">
    <property type="entry name" value="LtfC"/>
    <property type="match status" value="1"/>
</dbReference>
<evidence type="ECO:0000259" key="1">
    <source>
        <dbReference type="Pfam" id="PF23926"/>
    </source>
</evidence>
<dbReference type="Proteomes" id="UP000240944">
    <property type="component" value="Segment"/>
</dbReference>
<dbReference type="SUPFAM" id="SSF56655">
    <property type="entry name" value="Carbohydrate phosphatase"/>
    <property type="match status" value="1"/>
</dbReference>
<reference evidence="3" key="1">
    <citation type="submission" date="2017-10" db="EMBL/GenBank/DDBJ databases">
        <authorList>
            <person name="Banno H."/>
            <person name="Chua N.-H."/>
        </authorList>
    </citation>
    <scope>NUCLEOTIDE SEQUENCE [LARGE SCALE GENOMIC DNA]</scope>
</reference>
<feature type="domain" description="LtfC/p132/Gp6 beta-sandwich" evidence="1">
    <location>
        <begin position="11"/>
        <end position="119"/>
    </location>
</feature>